<gene>
    <name evidence="1" type="ORF">CRP01_07730</name>
</gene>
<name>A0A2D0NFE9_FLAN2</name>
<protein>
    <recommendedName>
        <fullName evidence="3">Secretion system C-terminal sorting domain-containing protein</fullName>
    </recommendedName>
</protein>
<keyword evidence="2" id="KW-1185">Reference proteome</keyword>
<proteinExistence type="predicted"/>
<dbReference type="OrthoDB" id="1491720at2"/>
<organism evidence="1 2">
    <name type="scientific">Flavilitoribacter nigricans (strain ATCC 23147 / DSM 23189 / NBRC 102662 / NCIMB 1420 / SS-2)</name>
    <name type="common">Lewinella nigricans</name>
    <dbReference type="NCBI Taxonomy" id="1122177"/>
    <lineage>
        <taxon>Bacteria</taxon>
        <taxon>Pseudomonadati</taxon>
        <taxon>Bacteroidota</taxon>
        <taxon>Saprospiria</taxon>
        <taxon>Saprospirales</taxon>
        <taxon>Lewinellaceae</taxon>
        <taxon>Flavilitoribacter</taxon>
    </lineage>
</organism>
<evidence type="ECO:0000313" key="2">
    <source>
        <dbReference type="Proteomes" id="UP000223913"/>
    </source>
</evidence>
<accession>A0A2D0NFE9</accession>
<dbReference type="AlphaFoldDB" id="A0A2D0NFE9"/>
<dbReference type="EMBL" id="PDUD01000011">
    <property type="protein sequence ID" value="PHN07110.1"/>
    <property type="molecule type" value="Genomic_DNA"/>
</dbReference>
<comment type="caution">
    <text evidence="1">The sequence shown here is derived from an EMBL/GenBank/DDBJ whole genome shotgun (WGS) entry which is preliminary data.</text>
</comment>
<dbReference type="InterPro" id="IPR026444">
    <property type="entry name" value="Secre_tail"/>
</dbReference>
<sequence length="451" mass="53855">MKYTFYLIFLLFATALPGISQENSFFLRDSIYVDRGISGTTDFAQETRIYFPSYDDRGRVLQQVREHLGEDGVWRPQSRRMFTYDGDHLVEMHIQLWSINNQMWLDQRRDLYRYENDLKTEFIRQKAPQGQLENERRWQYSYTEEGAETGVLLQQWNGADWEDLSRKVVTYNEAGDLESQVLQVWFDGSWRNVRSRVWNYETAGPRSRVKVTTVRVWSPESSDWVDQLRKIFQYNDDGQWISSRFESWQADTQEWVNTDRMLYAYDENGRPAGQALQSWDGAWENRGQVSFTFKNKQFLSEIEVWNQVESDWNNFLRYQVELDELNLLKSRMGMQSWNGEAMLWENRNYTQRYTYFWSEAIVNSVTDAEEIFSCTVPNPYPVGQYFFCDLPPSQRNYRMELYDMLGRPVYQLDFQSGEALSINERPAAGMYVLRIHDGQKLHHLQRIIINQ</sequence>
<dbReference type="Proteomes" id="UP000223913">
    <property type="component" value="Unassembled WGS sequence"/>
</dbReference>
<dbReference type="Gene3D" id="2.40.128.720">
    <property type="match status" value="3"/>
</dbReference>
<evidence type="ECO:0000313" key="1">
    <source>
        <dbReference type="EMBL" id="PHN07110.1"/>
    </source>
</evidence>
<reference evidence="1 2" key="1">
    <citation type="submission" date="2017-10" db="EMBL/GenBank/DDBJ databases">
        <title>The draft genome sequence of Lewinella nigricans NBRC 102662.</title>
        <authorList>
            <person name="Wang K."/>
        </authorList>
    </citation>
    <scope>NUCLEOTIDE SEQUENCE [LARGE SCALE GENOMIC DNA]</scope>
    <source>
        <strain evidence="1 2">NBRC 102662</strain>
    </source>
</reference>
<dbReference type="NCBIfam" id="TIGR04183">
    <property type="entry name" value="Por_Secre_tail"/>
    <property type="match status" value="1"/>
</dbReference>
<evidence type="ECO:0008006" key="3">
    <source>
        <dbReference type="Google" id="ProtNLM"/>
    </source>
</evidence>
<dbReference type="RefSeq" id="WP_099149445.1">
    <property type="nucleotide sequence ID" value="NZ_PDUD01000011.1"/>
</dbReference>